<dbReference type="OrthoDB" id="10552951at2759"/>
<gene>
    <name evidence="1" type="ORF">PVBG_05675</name>
</gene>
<organism evidence="1 2">
    <name type="scientific">Plasmodium vivax (strain Brazil I)</name>
    <dbReference type="NCBI Taxonomy" id="1033975"/>
    <lineage>
        <taxon>Eukaryota</taxon>
        <taxon>Sar</taxon>
        <taxon>Alveolata</taxon>
        <taxon>Apicomplexa</taxon>
        <taxon>Aconoidasida</taxon>
        <taxon>Haemosporida</taxon>
        <taxon>Plasmodiidae</taxon>
        <taxon>Plasmodium</taxon>
        <taxon>Plasmodium (Plasmodium)</taxon>
    </lineage>
</organism>
<protein>
    <submittedName>
        <fullName evidence="1">Uncharacterized protein</fullName>
    </submittedName>
</protein>
<proteinExistence type="predicted"/>
<evidence type="ECO:0000313" key="1">
    <source>
        <dbReference type="EMBL" id="KMZ88729.1"/>
    </source>
</evidence>
<sequence>MVTQPGESRFRIKELPSEIFYEWLDSYLISASNYYSDCITLKDIYKENYRIKGLCARVAKYIKTKPSISNREHLKDHHCNLFNYWIYEKLIRYYGDSSSVPFHVFGDFLRVLSGLKYYLNDNKCKLNDSIIINPYRKERKELYEYCIDYKTILEKFKNSKDQCNFYYTYVKKKIPSYKKVQELCSLSDKTKCPDFYEKCEPHNPTVLLDQLNCDSIGVEEKQQHKGDPGTTSNSSPSIESVSKFGHAFLGVVVASMSSGFLYKVNTNLIKIHG</sequence>
<dbReference type="Proteomes" id="UP000053327">
    <property type="component" value="Unassembled WGS sequence"/>
</dbReference>
<name>A0A0J9T0T3_PLAV1</name>
<evidence type="ECO:0000313" key="2">
    <source>
        <dbReference type="Proteomes" id="UP000053327"/>
    </source>
</evidence>
<dbReference type="Pfam" id="PF05795">
    <property type="entry name" value="Plasmodium_Vir"/>
    <property type="match status" value="1"/>
</dbReference>
<dbReference type="InterPro" id="IPR008780">
    <property type="entry name" value="Plasmodium_Vir"/>
</dbReference>
<dbReference type="AlphaFoldDB" id="A0A0J9T0T3"/>
<accession>A0A0J9T0T3</accession>
<dbReference type="EMBL" id="KQ234755">
    <property type="protein sequence ID" value="KMZ88729.1"/>
    <property type="molecule type" value="Genomic_DNA"/>
</dbReference>
<reference evidence="1 2" key="1">
    <citation type="submission" date="2011-08" db="EMBL/GenBank/DDBJ databases">
        <title>The Genome Sequence of Plasmodium vivax Brazil I.</title>
        <authorList>
            <consortium name="The Broad Institute Genome Sequencing Platform"/>
            <consortium name="The Broad Institute Genome Sequencing Center for Infectious Disease"/>
            <person name="Neafsey D."/>
            <person name="Carlton J."/>
            <person name="Barnwell J."/>
            <person name="Collins W."/>
            <person name="Escalante A."/>
            <person name="Mullikin J."/>
            <person name="Saul A."/>
            <person name="Guigo R."/>
            <person name="Camara F."/>
            <person name="Young S.K."/>
            <person name="Zeng Q."/>
            <person name="Gargeya S."/>
            <person name="Fitzgerald M."/>
            <person name="Haas B."/>
            <person name="Abouelleil A."/>
            <person name="Alvarado L."/>
            <person name="Arachchi H.M."/>
            <person name="Berlin A."/>
            <person name="Brown A."/>
            <person name="Chapman S.B."/>
            <person name="Chen Z."/>
            <person name="Dunbar C."/>
            <person name="Freedman E."/>
            <person name="Gearin G."/>
            <person name="Gellesch M."/>
            <person name="Goldberg J."/>
            <person name="Griggs A."/>
            <person name="Gujja S."/>
            <person name="Heiman D."/>
            <person name="Howarth C."/>
            <person name="Larson L."/>
            <person name="Lui A."/>
            <person name="MacDonald P.J.P."/>
            <person name="Montmayeur A."/>
            <person name="Murphy C."/>
            <person name="Neiman D."/>
            <person name="Pearson M."/>
            <person name="Priest M."/>
            <person name="Roberts A."/>
            <person name="Saif S."/>
            <person name="Shea T."/>
            <person name="Shenoy N."/>
            <person name="Sisk P."/>
            <person name="Stolte C."/>
            <person name="Sykes S."/>
            <person name="Wortman J."/>
            <person name="Nusbaum C."/>
            <person name="Birren B."/>
        </authorList>
    </citation>
    <scope>NUCLEOTIDE SEQUENCE [LARGE SCALE GENOMIC DNA]</scope>
    <source>
        <strain evidence="1 2">Brazil I</strain>
    </source>
</reference>